<feature type="compositionally biased region" description="Basic and acidic residues" evidence="1">
    <location>
        <begin position="138"/>
        <end position="157"/>
    </location>
</feature>
<sequence length="602" mass="67142">MAPITRGSSSRASSVAGSTTNVSDDHRRNEQPADSVRRQSTSTTTSKRPQTRPFSGGDGSAPATCRELQSMGGSERSARSPSFQKGDHQRQSLPPSTLQNDGLQVFNEQNEPMESSDLGLEYLRDKEEGQASNSRTPTDPKSEKRRQASATPDHDSRGAYPSVAQGGRDSSEELDLTVLPLDRELINPMFHHLKLYLDPIVLNNDKLLNEIRTIESLVKTSNPVRKIKSVQKAIMNLVANINDQVKVLNQIGGMVQKLSENDKDSQGELQKWVNQDATPRAISVTPATITHDPPPHMRETKEHSMHEQHEREPSPRRADTMLHQRTSADNEEIWSPQIETRGQETKGKAREVTVFGEVVRRTTIGREKLMNKPNQEWKTQATSGSNTATKPTAVKATVTRVPGKCDTCGSTEGGHDFRACRRKSKGINMLEEEVDPDPCSPTEEELELIFHDDNDSLCDNGDYRAVQEESSYTADISNLEETFQVLDISCLEETTINRPVFIDRRNVVKKLGSPFLITMCNSWKLNMLIDTDFVVILDANHVEVILGANMMHLYGMSIAYNDNIELRIHGTDSDLDIAHLQALAEIPQHWHNGLKGTQLLLS</sequence>
<feature type="region of interest" description="Disordered" evidence="1">
    <location>
        <begin position="286"/>
        <end position="317"/>
    </location>
</feature>
<dbReference type="AlphaFoldDB" id="F4S6L8"/>
<gene>
    <name evidence="2" type="ORF">MELLADRAFT_112479</name>
</gene>
<feature type="compositionally biased region" description="Low complexity" evidence="1">
    <location>
        <begin position="38"/>
        <end position="53"/>
    </location>
</feature>
<dbReference type="InParanoid" id="F4S6L8"/>
<protein>
    <submittedName>
        <fullName evidence="2">Uncharacterized protein</fullName>
    </submittedName>
</protein>
<dbReference type="EMBL" id="GL883155">
    <property type="protein sequence ID" value="EGF99737.1"/>
    <property type="molecule type" value="Genomic_DNA"/>
</dbReference>
<feature type="compositionally biased region" description="Low complexity" evidence="1">
    <location>
        <begin position="1"/>
        <end position="19"/>
    </location>
</feature>
<keyword evidence="3" id="KW-1185">Reference proteome</keyword>
<feature type="region of interest" description="Disordered" evidence="1">
    <location>
        <begin position="1"/>
        <end position="100"/>
    </location>
</feature>
<feature type="compositionally biased region" description="Basic and acidic residues" evidence="1">
    <location>
        <begin position="293"/>
        <end position="317"/>
    </location>
</feature>
<evidence type="ECO:0000313" key="3">
    <source>
        <dbReference type="Proteomes" id="UP000001072"/>
    </source>
</evidence>
<name>F4S6L8_MELLP</name>
<dbReference type="VEuPathDB" id="FungiDB:MELLADRAFT_112479"/>
<dbReference type="Proteomes" id="UP000001072">
    <property type="component" value="Unassembled WGS sequence"/>
</dbReference>
<dbReference type="HOGENOM" id="CLU_395911_0_0_1"/>
<dbReference type="KEGG" id="mlr:MELLADRAFT_112479"/>
<dbReference type="RefSeq" id="XP_007417033.1">
    <property type="nucleotide sequence ID" value="XM_007416971.1"/>
</dbReference>
<feature type="compositionally biased region" description="Polar residues" evidence="1">
    <location>
        <begin position="91"/>
        <end position="100"/>
    </location>
</feature>
<feature type="compositionally biased region" description="Basic and acidic residues" evidence="1">
    <location>
        <begin position="23"/>
        <end position="37"/>
    </location>
</feature>
<evidence type="ECO:0000256" key="1">
    <source>
        <dbReference type="SAM" id="MobiDB-lite"/>
    </source>
</evidence>
<reference evidence="3" key="1">
    <citation type="journal article" date="2011" name="Proc. Natl. Acad. Sci. U.S.A.">
        <title>Obligate biotrophy features unraveled by the genomic analysis of rust fungi.</title>
        <authorList>
            <person name="Duplessis S."/>
            <person name="Cuomo C.A."/>
            <person name="Lin Y.-C."/>
            <person name="Aerts A."/>
            <person name="Tisserant E."/>
            <person name="Veneault-Fourrey C."/>
            <person name="Joly D.L."/>
            <person name="Hacquard S."/>
            <person name="Amselem J."/>
            <person name="Cantarel B.L."/>
            <person name="Chiu R."/>
            <person name="Coutinho P.M."/>
            <person name="Feau N."/>
            <person name="Field M."/>
            <person name="Frey P."/>
            <person name="Gelhaye E."/>
            <person name="Goldberg J."/>
            <person name="Grabherr M.G."/>
            <person name="Kodira C.D."/>
            <person name="Kohler A."/>
            <person name="Kuees U."/>
            <person name="Lindquist E.A."/>
            <person name="Lucas S.M."/>
            <person name="Mago R."/>
            <person name="Mauceli E."/>
            <person name="Morin E."/>
            <person name="Murat C."/>
            <person name="Pangilinan J.L."/>
            <person name="Park R."/>
            <person name="Pearson M."/>
            <person name="Quesneville H."/>
            <person name="Rouhier N."/>
            <person name="Sakthikumar S."/>
            <person name="Salamov A.A."/>
            <person name="Schmutz J."/>
            <person name="Selles B."/>
            <person name="Shapiro H."/>
            <person name="Tanguay P."/>
            <person name="Tuskan G.A."/>
            <person name="Henrissat B."/>
            <person name="Van de Peer Y."/>
            <person name="Rouze P."/>
            <person name="Ellis J.G."/>
            <person name="Dodds P.N."/>
            <person name="Schein J.E."/>
            <person name="Zhong S."/>
            <person name="Hamelin R.C."/>
            <person name="Grigoriev I.V."/>
            <person name="Szabo L.J."/>
            <person name="Martin F."/>
        </authorList>
    </citation>
    <scope>NUCLEOTIDE SEQUENCE [LARGE SCALE GENOMIC DNA]</scope>
    <source>
        <strain evidence="3">98AG31 / pathotype 3-4-7</strain>
    </source>
</reference>
<proteinExistence type="predicted"/>
<evidence type="ECO:0000313" key="2">
    <source>
        <dbReference type="EMBL" id="EGF99737.1"/>
    </source>
</evidence>
<dbReference type="GeneID" id="18924698"/>
<organism evidence="3">
    <name type="scientific">Melampsora larici-populina (strain 98AG31 / pathotype 3-4-7)</name>
    <name type="common">Poplar leaf rust fungus</name>
    <dbReference type="NCBI Taxonomy" id="747676"/>
    <lineage>
        <taxon>Eukaryota</taxon>
        <taxon>Fungi</taxon>
        <taxon>Dikarya</taxon>
        <taxon>Basidiomycota</taxon>
        <taxon>Pucciniomycotina</taxon>
        <taxon>Pucciniomycetes</taxon>
        <taxon>Pucciniales</taxon>
        <taxon>Melampsoraceae</taxon>
        <taxon>Melampsora</taxon>
    </lineage>
</organism>
<dbReference type="OrthoDB" id="3250101at2759"/>
<feature type="region of interest" description="Disordered" evidence="1">
    <location>
        <begin position="126"/>
        <end position="171"/>
    </location>
</feature>
<accession>F4S6L8</accession>